<comment type="pathway">
    <text evidence="10">Amino-acid degradation; L-isoleucine degradation.</text>
</comment>
<dbReference type="InterPro" id="IPR036250">
    <property type="entry name" value="AcylCo_DH-like_C"/>
</dbReference>
<dbReference type="Pfam" id="PF02771">
    <property type="entry name" value="Acyl-CoA_dh_N"/>
    <property type="match status" value="1"/>
</dbReference>
<keyword evidence="9" id="KW-0443">Lipid metabolism</keyword>
<evidence type="ECO:0000256" key="15">
    <source>
        <dbReference type="ARBA" id="ARBA00048235"/>
    </source>
</evidence>
<evidence type="ECO:0000256" key="21">
    <source>
        <dbReference type="ARBA" id="ARBA00051903"/>
    </source>
</evidence>
<dbReference type="EMBL" id="CALNXK010000030">
    <property type="protein sequence ID" value="CAH3116959.1"/>
    <property type="molecule type" value="Genomic_DNA"/>
</dbReference>
<dbReference type="EC" id="1.3.8.5" evidence="11"/>
<keyword evidence="5 22" id="KW-0285">Flavoprotein</keyword>
<keyword evidence="27" id="KW-1185">Reference proteome</keyword>
<evidence type="ECO:0000256" key="1">
    <source>
        <dbReference type="ARBA" id="ARBA00001974"/>
    </source>
</evidence>
<reference evidence="26 27" key="1">
    <citation type="submission" date="2022-05" db="EMBL/GenBank/DDBJ databases">
        <authorList>
            <consortium name="Genoscope - CEA"/>
            <person name="William W."/>
        </authorList>
    </citation>
    <scope>NUCLEOTIDE SEQUENCE [LARGE SCALE GENOMIC DNA]</scope>
</reference>
<evidence type="ECO:0000256" key="19">
    <source>
        <dbReference type="ARBA" id="ARBA00049192"/>
    </source>
</evidence>
<evidence type="ECO:0000256" key="5">
    <source>
        <dbReference type="ARBA" id="ARBA00022630"/>
    </source>
</evidence>
<evidence type="ECO:0000256" key="11">
    <source>
        <dbReference type="ARBA" id="ARBA00039036"/>
    </source>
</evidence>
<organism evidence="26 27">
    <name type="scientific">Porites lobata</name>
    <dbReference type="NCBI Taxonomy" id="104759"/>
    <lineage>
        <taxon>Eukaryota</taxon>
        <taxon>Metazoa</taxon>
        <taxon>Cnidaria</taxon>
        <taxon>Anthozoa</taxon>
        <taxon>Hexacorallia</taxon>
        <taxon>Scleractinia</taxon>
        <taxon>Fungiina</taxon>
        <taxon>Poritidae</taxon>
        <taxon>Porites</taxon>
    </lineage>
</organism>
<keyword evidence="6 22" id="KW-0274">FAD</keyword>
<dbReference type="InterPro" id="IPR009100">
    <property type="entry name" value="AcylCoA_DH/oxidase_NM_dom_sf"/>
</dbReference>
<evidence type="ECO:0000313" key="27">
    <source>
        <dbReference type="Proteomes" id="UP001159405"/>
    </source>
</evidence>
<evidence type="ECO:0000313" key="26">
    <source>
        <dbReference type="EMBL" id="CAH3116959.1"/>
    </source>
</evidence>
<keyword evidence="8 22" id="KW-0560">Oxidoreductase</keyword>
<dbReference type="PROSITE" id="PS00072">
    <property type="entry name" value="ACYL_COA_DH_1"/>
    <property type="match status" value="1"/>
</dbReference>
<dbReference type="PANTHER" id="PTHR43884">
    <property type="entry name" value="ACYL-COA DEHYDROGENASE"/>
    <property type="match status" value="1"/>
</dbReference>
<dbReference type="PANTHER" id="PTHR43884:SF1">
    <property type="entry name" value="SHORT_BRANCHED CHAIN SPECIFIC ACYL-COA DEHYDROGENASE, MITOCHONDRIAL"/>
    <property type="match status" value="1"/>
</dbReference>
<comment type="similarity">
    <text evidence="3 22">Belongs to the acyl-CoA dehydrogenase family.</text>
</comment>
<comment type="catalytic activity">
    <reaction evidence="19">
        <text>hexanoyl-CoA + oxidized [electron-transfer flavoprotein] + H(+) = (2E)-hexenoyl-CoA + reduced [electron-transfer flavoprotein]</text>
        <dbReference type="Rhea" id="RHEA:43464"/>
        <dbReference type="Rhea" id="RHEA-COMP:10685"/>
        <dbReference type="Rhea" id="RHEA-COMP:10686"/>
        <dbReference type="ChEBI" id="CHEBI:15378"/>
        <dbReference type="ChEBI" id="CHEBI:57692"/>
        <dbReference type="ChEBI" id="CHEBI:58307"/>
        <dbReference type="ChEBI" id="CHEBI:62077"/>
        <dbReference type="ChEBI" id="CHEBI:62620"/>
    </reaction>
    <physiologicalReaction direction="left-to-right" evidence="19">
        <dbReference type="Rhea" id="RHEA:43465"/>
    </physiologicalReaction>
</comment>
<dbReference type="InterPro" id="IPR013786">
    <property type="entry name" value="AcylCoA_DH/ox_N"/>
</dbReference>
<evidence type="ECO:0000256" key="8">
    <source>
        <dbReference type="ARBA" id="ARBA00023002"/>
    </source>
</evidence>
<evidence type="ECO:0000256" key="2">
    <source>
        <dbReference type="ARBA" id="ARBA00005198"/>
    </source>
</evidence>
<dbReference type="InterPro" id="IPR006089">
    <property type="entry name" value="Acyl-CoA_DH_CS"/>
</dbReference>
<protein>
    <recommendedName>
        <fullName evidence="12">Short/branched chain specific acyl-CoA dehydrogenase, mitochondrial</fullName>
        <ecNumber evidence="11">1.3.8.5</ecNumber>
    </recommendedName>
    <alternativeName>
        <fullName evidence="14">2-methyl branched chain acyl-CoA dehydrogenase</fullName>
    </alternativeName>
    <alternativeName>
        <fullName evidence="13">2-methylbutyryl-coenzyme A dehydrogenase</fullName>
    </alternativeName>
</protein>
<evidence type="ECO:0000256" key="22">
    <source>
        <dbReference type="RuleBase" id="RU362125"/>
    </source>
</evidence>
<dbReference type="Gene3D" id="1.20.140.10">
    <property type="entry name" value="Butyryl-CoA Dehydrogenase, subunit A, domain 3"/>
    <property type="match status" value="1"/>
</dbReference>
<evidence type="ECO:0000259" key="24">
    <source>
        <dbReference type="Pfam" id="PF02770"/>
    </source>
</evidence>
<evidence type="ECO:0000256" key="9">
    <source>
        <dbReference type="ARBA" id="ARBA00023098"/>
    </source>
</evidence>
<evidence type="ECO:0000256" key="16">
    <source>
        <dbReference type="ARBA" id="ARBA00048307"/>
    </source>
</evidence>
<dbReference type="Proteomes" id="UP001159405">
    <property type="component" value="Unassembled WGS sequence"/>
</dbReference>
<dbReference type="InterPro" id="IPR006091">
    <property type="entry name" value="Acyl-CoA_Oxase/DH_mid-dom"/>
</dbReference>
<comment type="catalytic activity">
    <reaction evidence="18">
        <text>butanoyl-CoA + oxidized [electron-transfer flavoprotein] + H(+) = (2E)-butenoyl-CoA + reduced [electron-transfer flavoprotein]</text>
        <dbReference type="Rhea" id="RHEA:24004"/>
        <dbReference type="Rhea" id="RHEA-COMP:10685"/>
        <dbReference type="Rhea" id="RHEA-COMP:10686"/>
        <dbReference type="ChEBI" id="CHEBI:15378"/>
        <dbReference type="ChEBI" id="CHEBI:57332"/>
        <dbReference type="ChEBI" id="CHEBI:57371"/>
        <dbReference type="ChEBI" id="CHEBI:57692"/>
        <dbReference type="ChEBI" id="CHEBI:58307"/>
    </reaction>
    <physiologicalReaction direction="left-to-right" evidence="18">
        <dbReference type="Rhea" id="RHEA:24005"/>
    </physiologicalReaction>
</comment>
<dbReference type="Pfam" id="PF02770">
    <property type="entry name" value="Acyl-CoA_dh_M"/>
    <property type="match status" value="1"/>
</dbReference>
<evidence type="ECO:0000256" key="13">
    <source>
        <dbReference type="ARBA" id="ARBA00041537"/>
    </source>
</evidence>
<dbReference type="InterPro" id="IPR037069">
    <property type="entry name" value="AcylCoA_DH/ox_N_sf"/>
</dbReference>
<evidence type="ECO:0000256" key="7">
    <source>
        <dbReference type="ARBA" id="ARBA00022832"/>
    </source>
</evidence>
<dbReference type="SUPFAM" id="SSF47203">
    <property type="entry name" value="Acyl-CoA dehydrogenase C-terminal domain-like"/>
    <property type="match status" value="1"/>
</dbReference>
<dbReference type="SUPFAM" id="SSF56645">
    <property type="entry name" value="Acyl-CoA dehydrogenase NM domain-like"/>
    <property type="match status" value="1"/>
</dbReference>
<evidence type="ECO:0000259" key="23">
    <source>
        <dbReference type="Pfam" id="PF00441"/>
    </source>
</evidence>
<gene>
    <name evidence="26" type="ORF">PLOB_00025445</name>
</gene>
<accession>A0ABN8NP21</accession>
<dbReference type="Gene3D" id="1.10.540.10">
    <property type="entry name" value="Acyl-CoA dehydrogenase/oxidase, N-terminal domain"/>
    <property type="match status" value="1"/>
</dbReference>
<comment type="catalytic activity">
    <reaction evidence="15">
        <text>2-methylbutanoyl-CoA + oxidized [electron-transfer flavoprotein] + H(+) = (2E)-2-methylbut-2-enoyl-CoA + reduced [electron-transfer flavoprotein]</text>
        <dbReference type="Rhea" id="RHEA:43780"/>
        <dbReference type="Rhea" id="RHEA-COMP:10685"/>
        <dbReference type="Rhea" id="RHEA-COMP:10686"/>
        <dbReference type="ChEBI" id="CHEBI:15378"/>
        <dbReference type="ChEBI" id="CHEBI:57336"/>
        <dbReference type="ChEBI" id="CHEBI:57337"/>
        <dbReference type="ChEBI" id="CHEBI:57692"/>
        <dbReference type="ChEBI" id="CHEBI:58307"/>
        <dbReference type="EC" id="1.3.8.5"/>
    </reaction>
    <physiologicalReaction direction="left-to-right" evidence="15">
        <dbReference type="Rhea" id="RHEA:43781"/>
    </physiologicalReaction>
</comment>
<comment type="subunit">
    <text evidence="4">Homotetramer.</text>
</comment>
<feature type="domain" description="Acyl-CoA dehydrogenase/oxidase C-terminal" evidence="23">
    <location>
        <begin position="285"/>
        <end position="433"/>
    </location>
</feature>
<comment type="pathway">
    <text evidence="2">Lipid metabolism; mitochondrial fatty acid beta-oxidation.</text>
</comment>
<feature type="domain" description="Acyl-CoA dehydrogenase/oxidase N-terminal" evidence="25">
    <location>
        <begin position="63"/>
        <end position="173"/>
    </location>
</feature>
<dbReference type="Pfam" id="PF00441">
    <property type="entry name" value="Acyl-CoA_dh_1"/>
    <property type="match status" value="1"/>
</dbReference>
<dbReference type="InterPro" id="IPR009075">
    <property type="entry name" value="AcylCo_DH/oxidase_C"/>
</dbReference>
<evidence type="ECO:0000256" key="20">
    <source>
        <dbReference type="ARBA" id="ARBA00049552"/>
    </source>
</evidence>
<comment type="catalytic activity">
    <reaction evidence="21">
        <text>2-methylpropanoyl-CoA + oxidized [electron-transfer flavoprotein] + H(+) = 2-methylpropenoyl-CoA + reduced [electron-transfer flavoprotein]</text>
        <dbReference type="Rhea" id="RHEA:44180"/>
        <dbReference type="Rhea" id="RHEA-COMP:10685"/>
        <dbReference type="Rhea" id="RHEA-COMP:10686"/>
        <dbReference type="ChEBI" id="CHEBI:15378"/>
        <dbReference type="ChEBI" id="CHEBI:57338"/>
        <dbReference type="ChEBI" id="CHEBI:57692"/>
        <dbReference type="ChEBI" id="CHEBI:58307"/>
        <dbReference type="ChEBI" id="CHEBI:62500"/>
    </reaction>
    <physiologicalReaction direction="left-to-right" evidence="21">
        <dbReference type="Rhea" id="RHEA:44181"/>
    </physiologicalReaction>
</comment>
<evidence type="ECO:0000256" key="10">
    <source>
        <dbReference type="ARBA" id="ARBA00037895"/>
    </source>
</evidence>
<comment type="catalytic activity">
    <reaction evidence="20">
        <text>(2S)-2-methylbutanoyl-CoA + oxidized [electron-transfer flavoprotein] + H(+) = (2E)-2-methylbut-2-enoyl-CoA + reduced [electron-transfer flavoprotein]</text>
        <dbReference type="Rhea" id="RHEA:48256"/>
        <dbReference type="Rhea" id="RHEA-COMP:10685"/>
        <dbReference type="Rhea" id="RHEA-COMP:10686"/>
        <dbReference type="ChEBI" id="CHEBI:15378"/>
        <dbReference type="ChEBI" id="CHEBI:57337"/>
        <dbReference type="ChEBI" id="CHEBI:57692"/>
        <dbReference type="ChEBI" id="CHEBI:58307"/>
        <dbReference type="ChEBI" id="CHEBI:88166"/>
    </reaction>
    <physiologicalReaction direction="left-to-right" evidence="20">
        <dbReference type="Rhea" id="RHEA:48257"/>
    </physiologicalReaction>
</comment>
<name>A0ABN8NP21_9CNID</name>
<dbReference type="InterPro" id="IPR046373">
    <property type="entry name" value="Acyl-CoA_Oxase/DH_mid-dom_sf"/>
</dbReference>
<sequence length="438" mass="48054">MAALCKILSSVVRPARPVGGGILQRINGGYRPFGSIRHLSQQVVQPKESAAINIVPGPLTALSEEEEMMKEAVARFATEKIQPLVSEMDQSSEMDESIIKGMFDQGLMGIEIDADYGGTNSSFFVACLVVEELAKVDPSVSVMCDVQNTLIVTLFRKYGTTEQKAEYLPRLARNMVGSFCLSEVGSGSDAFALETKAEKKGDYYILNGSKMWITNAEHAAVYLVFANVAPEKGYKGITTFIVPRETEGLSLGKKEDKLGIRASSTCPVHFDNVKLPESWVLGQVGHGYKYAIECLNEGRIGIGAQMLGLAQGCLNNTVPYTHERKQFGQKIWDFQAVNHQIAHVFTQIEAAKLLVYNAARRKEAGLSFLREAAMAKYFAGEVAALTTSKCIEIMGGVGFSKQYPVEKFYRDCKIGAIYEGTSNIQLSTIAKNMKEFEP</sequence>
<feature type="domain" description="Acyl-CoA oxidase/dehydrogenase middle" evidence="24">
    <location>
        <begin position="178"/>
        <end position="273"/>
    </location>
</feature>
<evidence type="ECO:0000256" key="14">
    <source>
        <dbReference type="ARBA" id="ARBA00042821"/>
    </source>
</evidence>
<comment type="catalytic activity">
    <reaction evidence="16">
        <text>valproyl-CoA + oxidized [electron-transfer flavoprotein] + H(+) = (2E)-2-propylpent-2-enoyl-CoA + reduced [electron-transfer flavoprotein]</text>
        <dbReference type="Rhea" id="RHEA:65344"/>
        <dbReference type="Rhea" id="RHEA-COMP:10685"/>
        <dbReference type="Rhea" id="RHEA-COMP:10686"/>
        <dbReference type="ChEBI" id="CHEBI:15378"/>
        <dbReference type="ChEBI" id="CHEBI:57692"/>
        <dbReference type="ChEBI" id="CHEBI:58307"/>
        <dbReference type="ChEBI" id="CHEBI:156457"/>
        <dbReference type="ChEBI" id="CHEBI:156458"/>
    </reaction>
    <physiologicalReaction direction="left-to-right" evidence="16">
        <dbReference type="Rhea" id="RHEA:65345"/>
    </physiologicalReaction>
</comment>
<dbReference type="CDD" id="cd01158">
    <property type="entry name" value="SCAD_SBCAD"/>
    <property type="match status" value="1"/>
</dbReference>
<dbReference type="Gene3D" id="2.40.110.10">
    <property type="entry name" value="Butyryl-CoA Dehydrogenase, subunit A, domain 2"/>
    <property type="match status" value="1"/>
</dbReference>
<evidence type="ECO:0000256" key="12">
    <source>
        <dbReference type="ARBA" id="ARBA00039850"/>
    </source>
</evidence>
<comment type="caution">
    <text evidence="26">The sequence shown here is derived from an EMBL/GenBank/DDBJ whole genome shotgun (WGS) entry which is preliminary data.</text>
</comment>
<evidence type="ECO:0000259" key="25">
    <source>
        <dbReference type="Pfam" id="PF02771"/>
    </source>
</evidence>
<evidence type="ECO:0000256" key="18">
    <source>
        <dbReference type="ARBA" id="ARBA00049096"/>
    </source>
</evidence>
<evidence type="ECO:0000256" key="6">
    <source>
        <dbReference type="ARBA" id="ARBA00022827"/>
    </source>
</evidence>
<evidence type="ECO:0000256" key="3">
    <source>
        <dbReference type="ARBA" id="ARBA00009347"/>
    </source>
</evidence>
<comment type="catalytic activity">
    <reaction evidence="17">
        <text>(2R)-2-methylbutanoyl-CoA + oxidized [electron-transfer flavoprotein] + H(+) = ethylacryloyl-CoA + reduced [electron-transfer flavoprotein]</text>
        <dbReference type="Rhea" id="RHEA:65296"/>
        <dbReference type="Rhea" id="RHEA-COMP:10685"/>
        <dbReference type="Rhea" id="RHEA-COMP:10686"/>
        <dbReference type="ChEBI" id="CHEBI:15378"/>
        <dbReference type="ChEBI" id="CHEBI:57692"/>
        <dbReference type="ChEBI" id="CHEBI:58307"/>
        <dbReference type="ChEBI" id="CHEBI:156439"/>
        <dbReference type="ChEBI" id="CHEBI:156440"/>
    </reaction>
    <physiologicalReaction direction="left-to-right" evidence="17">
        <dbReference type="Rhea" id="RHEA:65297"/>
    </physiologicalReaction>
</comment>
<evidence type="ECO:0000256" key="4">
    <source>
        <dbReference type="ARBA" id="ARBA00011881"/>
    </source>
</evidence>
<keyword evidence="7" id="KW-0276">Fatty acid metabolism</keyword>
<proteinExistence type="inferred from homology"/>
<evidence type="ECO:0000256" key="17">
    <source>
        <dbReference type="ARBA" id="ARBA00048592"/>
    </source>
</evidence>
<comment type="cofactor">
    <cofactor evidence="1 22">
        <name>FAD</name>
        <dbReference type="ChEBI" id="CHEBI:57692"/>
    </cofactor>
</comment>